<dbReference type="GO" id="GO:0003677">
    <property type="term" value="F:DNA binding"/>
    <property type="evidence" value="ECO:0007669"/>
    <property type="project" value="InterPro"/>
</dbReference>
<name>A0A1F6FSD3_9BACT</name>
<evidence type="ECO:0000313" key="1">
    <source>
        <dbReference type="EMBL" id="OGG88771.1"/>
    </source>
</evidence>
<dbReference type="AlphaFoldDB" id="A0A1F6FSD3"/>
<proteinExistence type="predicted"/>
<dbReference type="SUPFAM" id="SSF50118">
    <property type="entry name" value="Cell growth inhibitor/plasmid maintenance toxic component"/>
    <property type="match status" value="1"/>
</dbReference>
<dbReference type="InterPro" id="IPR011067">
    <property type="entry name" value="Plasmid_toxin/cell-grow_inhib"/>
</dbReference>
<dbReference type="Gene3D" id="2.30.30.110">
    <property type="match status" value="1"/>
</dbReference>
<dbReference type="Proteomes" id="UP000179230">
    <property type="component" value="Unassembled WGS sequence"/>
</dbReference>
<dbReference type="InterPro" id="IPR003477">
    <property type="entry name" value="PemK-like"/>
</dbReference>
<evidence type="ECO:0000313" key="2">
    <source>
        <dbReference type="Proteomes" id="UP000179230"/>
    </source>
</evidence>
<reference evidence="1 2" key="1">
    <citation type="journal article" date="2016" name="Nat. Commun.">
        <title>Thousands of microbial genomes shed light on interconnected biogeochemical processes in an aquifer system.</title>
        <authorList>
            <person name="Anantharaman K."/>
            <person name="Brown C.T."/>
            <person name="Hug L.A."/>
            <person name="Sharon I."/>
            <person name="Castelle C.J."/>
            <person name="Probst A.J."/>
            <person name="Thomas B.C."/>
            <person name="Singh A."/>
            <person name="Wilkins M.J."/>
            <person name="Karaoz U."/>
            <person name="Brodie E.L."/>
            <person name="Williams K.H."/>
            <person name="Hubbard S.S."/>
            <person name="Banfield J.F."/>
        </authorList>
    </citation>
    <scope>NUCLEOTIDE SEQUENCE [LARGE SCALE GENOMIC DNA]</scope>
</reference>
<sequence>MKKDFDVWNTQKKITQNESGRFYSVREIWWCKLGVNIGSEQDGKGDNFLRPCIIVRGFGADTCLVLPLTTSSKNHFLRVPVGLVDGKEARANLSQLRLIDTRRLVEKIGFLEKEKFEILIKRIRELF</sequence>
<accession>A0A1F6FSD3</accession>
<dbReference type="Pfam" id="PF02452">
    <property type="entry name" value="PemK_toxin"/>
    <property type="match status" value="1"/>
</dbReference>
<dbReference type="EMBL" id="MFMT01000013">
    <property type="protein sequence ID" value="OGG88771.1"/>
    <property type="molecule type" value="Genomic_DNA"/>
</dbReference>
<organism evidence="1 2">
    <name type="scientific">Candidatus Kaiserbacteria bacterium RIFOXYD1_FULL_42_15</name>
    <dbReference type="NCBI Taxonomy" id="1798532"/>
    <lineage>
        <taxon>Bacteria</taxon>
        <taxon>Candidatus Kaiseribacteriota</taxon>
    </lineage>
</organism>
<gene>
    <name evidence="1" type="ORF">A2592_03105</name>
</gene>
<protein>
    <submittedName>
        <fullName evidence="1">Uncharacterized protein</fullName>
    </submittedName>
</protein>
<comment type="caution">
    <text evidence="1">The sequence shown here is derived from an EMBL/GenBank/DDBJ whole genome shotgun (WGS) entry which is preliminary data.</text>
</comment>